<name>A0AAE8Y6B1_9CAUD</name>
<sequence length="110" mass="12420">MKNSVVLIKARELLSKPGIHTTGREMRDKNGEPCNLNKAVQFGISGALMKVCDELPFDPLRITNLLRYIYTVLKKANFNGSIHNFNDSFRLEDILQVLLLASQEAESNKD</sequence>
<accession>A0AAE8Y6B1</accession>
<protein>
    <submittedName>
        <fullName evidence="1">Uncharacterized protein</fullName>
    </submittedName>
</protein>
<gene>
    <name evidence="1" type="ORF">vBAfaPQDWS595_67</name>
</gene>
<keyword evidence="2" id="KW-1185">Reference proteome</keyword>
<evidence type="ECO:0000313" key="2">
    <source>
        <dbReference type="Proteomes" id="UP000827952"/>
    </source>
</evidence>
<organism evidence="1 2">
    <name type="scientific">Alcaligenes phage vB_Af_QDWS595</name>
    <dbReference type="NCBI Taxonomy" id="2877946"/>
    <lineage>
        <taxon>Viruses</taxon>
        <taxon>Duplodnaviria</taxon>
        <taxon>Heunggongvirae</taxon>
        <taxon>Uroviricota</taxon>
        <taxon>Caudoviricetes</taxon>
        <taxon>Schitoviridae</taxon>
        <taxon>Petruschkyvirus</taxon>
        <taxon>Petruschkyvirus QDWS595</taxon>
    </lineage>
</organism>
<dbReference type="Proteomes" id="UP000827952">
    <property type="component" value="Segment"/>
</dbReference>
<evidence type="ECO:0000313" key="1">
    <source>
        <dbReference type="EMBL" id="UCR75551.1"/>
    </source>
</evidence>
<dbReference type="EMBL" id="OK149171">
    <property type="protein sequence ID" value="UCR75551.1"/>
    <property type="molecule type" value="Genomic_DNA"/>
</dbReference>
<proteinExistence type="predicted"/>
<reference evidence="1" key="1">
    <citation type="submission" date="2021-09" db="EMBL/GenBank/DDBJ databases">
        <title>Complete genome analysis of a novel Alcaligenes phage vB_Af_QDWS595.</title>
        <authorList>
            <person name="Jing Y."/>
            <person name="Wang J."/>
        </authorList>
    </citation>
    <scope>NUCLEOTIDE SEQUENCE</scope>
</reference>